<reference evidence="2 3" key="1">
    <citation type="submission" date="2017-06" db="EMBL/GenBank/DDBJ databases">
        <title>Genome Sequencing of the methanotroph Methylovulum psychrotolerants str. HV10-M2 isolated from a high-altitude environment.</title>
        <authorList>
            <person name="Mateos-Rivera A."/>
        </authorList>
    </citation>
    <scope>NUCLEOTIDE SEQUENCE [LARGE SCALE GENOMIC DNA]</scope>
    <source>
        <strain evidence="2 3">HV10_M2</strain>
    </source>
</reference>
<dbReference type="KEGG" id="mpsy:CEK71_03535"/>
<keyword evidence="1" id="KW-0812">Transmembrane</keyword>
<name>A0A1Z4BV85_9GAMM</name>
<protein>
    <submittedName>
        <fullName evidence="2">Uncharacterized protein</fullName>
    </submittedName>
</protein>
<dbReference type="AlphaFoldDB" id="A0A1Z4BV85"/>
<gene>
    <name evidence="2" type="ORF">CEK71_03535</name>
</gene>
<feature type="transmembrane region" description="Helical" evidence="1">
    <location>
        <begin position="7"/>
        <end position="30"/>
    </location>
</feature>
<dbReference type="EMBL" id="CP022129">
    <property type="protein sequence ID" value="ASF45205.1"/>
    <property type="molecule type" value="Genomic_DNA"/>
</dbReference>
<evidence type="ECO:0000256" key="1">
    <source>
        <dbReference type="SAM" id="Phobius"/>
    </source>
</evidence>
<keyword evidence="1" id="KW-1133">Transmembrane helix</keyword>
<keyword evidence="3" id="KW-1185">Reference proteome</keyword>
<keyword evidence="1" id="KW-0472">Membrane</keyword>
<organism evidence="2 3">
    <name type="scientific">Methylovulum psychrotolerans</name>
    <dbReference type="NCBI Taxonomy" id="1704499"/>
    <lineage>
        <taxon>Bacteria</taxon>
        <taxon>Pseudomonadati</taxon>
        <taxon>Pseudomonadota</taxon>
        <taxon>Gammaproteobacteria</taxon>
        <taxon>Methylococcales</taxon>
        <taxon>Methylococcaceae</taxon>
        <taxon>Methylovulum</taxon>
    </lineage>
</organism>
<sequence>MQSSKQALFLILGIIVLCVFYASVVTLIFLKIAGDFLKIAITLFELITTFFKELAIYIEGLAKL</sequence>
<dbReference type="Proteomes" id="UP000197019">
    <property type="component" value="Chromosome"/>
</dbReference>
<evidence type="ECO:0000313" key="3">
    <source>
        <dbReference type="Proteomes" id="UP000197019"/>
    </source>
</evidence>
<proteinExistence type="predicted"/>
<accession>A0A1Z4BV85</accession>
<evidence type="ECO:0000313" key="2">
    <source>
        <dbReference type="EMBL" id="ASF45205.1"/>
    </source>
</evidence>
<feature type="transmembrane region" description="Helical" evidence="1">
    <location>
        <begin position="36"/>
        <end position="58"/>
    </location>
</feature>